<keyword evidence="2" id="KW-1185">Reference proteome</keyword>
<name>A0ABP8V2L1_9GAMM</name>
<organism evidence="1 2">
    <name type="scientific">Kistimonas scapharcae</name>
    <dbReference type="NCBI Taxonomy" id="1036133"/>
    <lineage>
        <taxon>Bacteria</taxon>
        <taxon>Pseudomonadati</taxon>
        <taxon>Pseudomonadota</taxon>
        <taxon>Gammaproteobacteria</taxon>
        <taxon>Oceanospirillales</taxon>
        <taxon>Endozoicomonadaceae</taxon>
        <taxon>Kistimonas</taxon>
    </lineage>
</organism>
<comment type="caution">
    <text evidence="1">The sequence shown here is derived from an EMBL/GenBank/DDBJ whole genome shotgun (WGS) entry which is preliminary data.</text>
</comment>
<dbReference type="RefSeq" id="WP_345195313.1">
    <property type="nucleotide sequence ID" value="NZ_BAABFL010000134.1"/>
</dbReference>
<proteinExistence type="predicted"/>
<sequence>MSKRLVTRNNITGFLTGDTLLLERDMLMTPGAVDYARIHGIHVVHGAQAETQAPTPVETPDTLRQRIADMLEKEFAITDSRTIQIVQATVVKLLATS</sequence>
<dbReference type="Proteomes" id="UP001500604">
    <property type="component" value="Unassembled WGS sequence"/>
</dbReference>
<accession>A0ABP8V2L1</accession>
<gene>
    <name evidence="1" type="ORF">GCM10023116_17350</name>
</gene>
<evidence type="ECO:0000313" key="2">
    <source>
        <dbReference type="Proteomes" id="UP001500604"/>
    </source>
</evidence>
<dbReference type="EMBL" id="BAABFL010000134">
    <property type="protein sequence ID" value="GAA4649461.1"/>
    <property type="molecule type" value="Genomic_DNA"/>
</dbReference>
<protein>
    <submittedName>
        <fullName evidence="1">Uncharacterized protein</fullName>
    </submittedName>
</protein>
<reference evidence="2" key="1">
    <citation type="journal article" date="2019" name="Int. J. Syst. Evol. Microbiol.">
        <title>The Global Catalogue of Microorganisms (GCM) 10K type strain sequencing project: providing services to taxonomists for standard genome sequencing and annotation.</title>
        <authorList>
            <consortium name="The Broad Institute Genomics Platform"/>
            <consortium name="The Broad Institute Genome Sequencing Center for Infectious Disease"/>
            <person name="Wu L."/>
            <person name="Ma J."/>
        </authorList>
    </citation>
    <scope>NUCLEOTIDE SEQUENCE [LARGE SCALE GENOMIC DNA]</scope>
    <source>
        <strain evidence="2">JCM 17805</strain>
    </source>
</reference>
<evidence type="ECO:0000313" key="1">
    <source>
        <dbReference type="EMBL" id="GAA4649461.1"/>
    </source>
</evidence>